<comment type="caution">
    <text evidence="2">The sequence shown here is derived from an EMBL/GenBank/DDBJ whole genome shotgun (WGS) entry which is preliminary data.</text>
</comment>
<feature type="chain" id="PRO_5026677432" evidence="1">
    <location>
        <begin position="19"/>
        <end position="256"/>
    </location>
</feature>
<protein>
    <submittedName>
        <fullName evidence="2">Uncharacterized protein</fullName>
    </submittedName>
</protein>
<dbReference type="OrthoDB" id="9153709at2"/>
<keyword evidence="3" id="KW-1185">Reference proteome</keyword>
<evidence type="ECO:0000313" key="2">
    <source>
        <dbReference type="EMBL" id="MTV39209.1"/>
    </source>
</evidence>
<dbReference type="RefSeq" id="WP_155464841.1">
    <property type="nucleotide sequence ID" value="NZ_WNKY01000017.1"/>
</dbReference>
<name>A0A6L6PKJ0_9BURK</name>
<accession>A0A6L6PKJ0</accession>
<sequence length="256" mass="28439">MKRSLLALALLLTINAHAAGTARKYGILSLVGDSISTVTYVPEIGSRTDTNDKQVYSLGENTVFDEAAIRAASAAVQQAQPEAGRFLMLSTDAELHQKQNAMFDEPAANQANRDFLKSLWKDKGLTHLILITRYRADTELKFMHESGGTGKIEGLGFYMDNRVNVVTHDDKHNKHESNQGVLMPFAYIKLRLINADTLAVEGEVHLKQSQMVTYAQNADDRAIRTWGALSAKEKTDYLDHLLREAVSQGVPRLLKQ</sequence>
<evidence type="ECO:0000256" key="1">
    <source>
        <dbReference type="SAM" id="SignalP"/>
    </source>
</evidence>
<proteinExistence type="predicted"/>
<dbReference type="AlphaFoldDB" id="A0A6L6PKJ0"/>
<gene>
    <name evidence="2" type="ORF">GM676_16660</name>
</gene>
<evidence type="ECO:0000313" key="3">
    <source>
        <dbReference type="Proteomes" id="UP000475582"/>
    </source>
</evidence>
<dbReference type="EMBL" id="WNKY01000017">
    <property type="protein sequence ID" value="MTV39209.1"/>
    <property type="molecule type" value="Genomic_DNA"/>
</dbReference>
<dbReference type="Proteomes" id="UP000475582">
    <property type="component" value="Unassembled WGS sequence"/>
</dbReference>
<reference evidence="2 3" key="1">
    <citation type="submission" date="2019-11" db="EMBL/GenBank/DDBJ databases">
        <title>Type strains purchased from KCTC, JCM and DSMZ.</title>
        <authorList>
            <person name="Lu H."/>
        </authorList>
    </citation>
    <scope>NUCLEOTIDE SEQUENCE [LARGE SCALE GENOMIC DNA]</scope>
    <source>
        <strain evidence="2 3">KCTC 22382</strain>
    </source>
</reference>
<keyword evidence="1" id="KW-0732">Signal</keyword>
<organism evidence="2 3">
    <name type="scientific">Duganella radicis</name>
    <dbReference type="NCBI Taxonomy" id="551988"/>
    <lineage>
        <taxon>Bacteria</taxon>
        <taxon>Pseudomonadati</taxon>
        <taxon>Pseudomonadota</taxon>
        <taxon>Betaproteobacteria</taxon>
        <taxon>Burkholderiales</taxon>
        <taxon>Oxalobacteraceae</taxon>
        <taxon>Telluria group</taxon>
        <taxon>Duganella</taxon>
    </lineage>
</organism>
<feature type="signal peptide" evidence="1">
    <location>
        <begin position="1"/>
        <end position="18"/>
    </location>
</feature>